<comment type="caution">
    <text evidence="2">The sequence shown here is derived from an EMBL/GenBank/DDBJ whole genome shotgun (WGS) entry which is preliminary data.</text>
</comment>
<dbReference type="Proteomes" id="UP000653454">
    <property type="component" value="Unassembled WGS sequence"/>
</dbReference>
<dbReference type="EMBL" id="CAJHNJ030000495">
    <property type="protein sequence ID" value="CAG9138111.1"/>
    <property type="molecule type" value="Genomic_DNA"/>
</dbReference>
<gene>
    <name evidence="2" type="ORF">PLXY2_LOCUS16369</name>
</gene>
<organism evidence="2 3">
    <name type="scientific">Plutella xylostella</name>
    <name type="common">Diamondback moth</name>
    <name type="synonym">Plutella maculipennis</name>
    <dbReference type="NCBI Taxonomy" id="51655"/>
    <lineage>
        <taxon>Eukaryota</taxon>
        <taxon>Metazoa</taxon>
        <taxon>Ecdysozoa</taxon>
        <taxon>Arthropoda</taxon>
        <taxon>Hexapoda</taxon>
        <taxon>Insecta</taxon>
        <taxon>Pterygota</taxon>
        <taxon>Neoptera</taxon>
        <taxon>Endopterygota</taxon>
        <taxon>Lepidoptera</taxon>
        <taxon>Glossata</taxon>
        <taxon>Ditrysia</taxon>
        <taxon>Yponomeutoidea</taxon>
        <taxon>Plutellidae</taxon>
        <taxon>Plutella</taxon>
    </lineage>
</organism>
<evidence type="ECO:0000313" key="2">
    <source>
        <dbReference type="EMBL" id="CAG9138111.1"/>
    </source>
</evidence>
<dbReference type="InterPro" id="IPR031961">
    <property type="entry name" value="DUF4780"/>
</dbReference>
<evidence type="ECO:0000259" key="1">
    <source>
        <dbReference type="Pfam" id="PF16012"/>
    </source>
</evidence>
<dbReference type="AlphaFoldDB" id="A0A8S4GE33"/>
<accession>A0A8S4GE33</accession>
<dbReference type="Pfam" id="PF16012">
    <property type="entry name" value="DUF4780"/>
    <property type="match status" value="1"/>
</dbReference>
<protein>
    <submittedName>
        <fullName evidence="2">(diamondback moth) hypothetical protein</fullName>
    </submittedName>
</protein>
<feature type="domain" description="DUF4780" evidence="1">
    <location>
        <begin position="17"/>
        <end position="122"/>
    </location>
</feature>
<sequence>MPVNTSQTHLLVAVTTQPMRGFNTEQAEQLKKEMQNRVFEQILAPAVSPEPAFAPMFRGTTHLSEGFIKMWCEDEATLGWLKQTVATLSSPIPDTKLVVVRQLEISNKARIGLLIEASDGNKQDPASPHVSASLLDVYDLSTL</sequence>
<reference evidence="2" key="1">
    <citation type="submission" date="2020-11" db="EMBL/GenBank/DDBJ databases">
        <authorList>
            <person name="Whiteford S."/>
        </authorList>
    </citation>
    <scope>NUCLEOTIDE SEQUENCE</scope>
</reference>
<name>A0A8S4GE33_PLUXY</name>
<evidence type="ECO:0000313" key="3">
    <source>
        <dbReference type="Proteomes" id="UP000653454"/>
    </source>
</evidence>
<proteinExistence type="predicted"/>
<keyword evidence="3" id="KW-1185">Reference proteome</keyword>